<dbReference type="InterPro" id="IPR003715">
    <property type="entry name" value="Poly_export_N"/>
</dbReference>
<evidence type="ECO:0000256" key="11">
    <source>
        <dbReference type="ARBA" id="ARBA00023136"/>
    </source>
</evidence>
<comment type="similarity">
    <text evidence="2">Belongs to the BexD/CtrA/VexA family.</text>
</comment>
<dbReference type="Pfam" id="PF22461">
    <property type="entry name" value="SLBB_2"/>
    <property type="match status" value="1"/>
</dbReference>
<accession>A0ABM7WSU1</accession>
<keyword evidence="10" id="KW-0626">Porin</keyword>
<keyword evidence="9" id="KW-0406">Ion transport</keyword>
<evidence type="ECO:0000256" key="12">
    <source>
        <dbReference type="ARBA" id="ARBA00023139"/>
    </source>
</evidence>
<keyword evidence="8" id="KW-0625">Polysaccharide transport</keyword>
<comment type="subcellular location">
    <subcellularLocation>
        <location evidence="1">Cell outer membrane</location>
        <topology evidence="1">Multi-pass membrane protein</topology>
    </subcellularLocation>
</comment>
<dbReference type="PANTHER" id="PTHR33619:SF3">
    <property type="entry name" value="POLYSACCHARIDE EXPORT PROTEIN GFCE-RELATED"/>
    <property type="match status" value="1"/>
</dbReference>
<keyword evidence="4" id="KW-1134">Transmembrane beta strand</keyword>
<keyword evidence="3" id="KW-0813">Transport</keyword>
<feature type="signal peptide" evidence="15">
    <location>
        <begin position="1"/>
        <end position="20"/>
    </location>
</feature>
<organism evidence="18 19">
    <name type="scientific">Anaeromyxobacter oryzae</name>
    <dbReference type="NCBI Taxonomy" id="2918170"/>
    <lineage>
        <taxon>Bacteria</taxon>
        <taxon>Pseudomonadati</taxon>
        <taxon>Myxococcota</taxon>
        <taxon>Myxococcia</taxon>
        <taxon>Myxococcales</taxon>
        <taxon>Cystobacterineae</taxon>
        <taxon>Anaeromyxobacteraceae</taxon>
        <taxon>Anaeromyxobacter</taxon>
    </lineage>
</organism>
<keyword evidence="14" id="KW-0449">Lipoprotein</keyword>
<keyword evidence="12" id="KW-0564">Palmitate</keyword>
<keyword evidence="5" id="KW-0762">Sugar transport</keyword>
<evidence type="ECO:0000256" key="15">
    <source>
        <dbReference type="SAM" id="SignalP"/>
    </source>
</evidence>
<evidence type="ECO:0000259" key="16">
    <source>
        <dbReference type="Pfam" id="PF02563"/>
    </source>
</evidence>
<evidence type="ECO:0000256" key="9">
    <source>
        <dbReference type="ARBA" id="ARBA00023065"/>
    </source>
</evidence>
<reference evidence="19" key="1">
    <citation type="journal article" date="2022" name="Int. J. Syst. Evol. Microbiol.">
        <title>Anaeromyxobacter oryzae sp. nov., Anaeromyxobacter diazotrophicus sp. nov. and Anaeromyxobacter paludicola sp. nov., isolated from paddy soils.</title>
        <authorList>
            <person name="Itoh H."/>
            <person name="Xu Z."/>
            <person name="Mise K."/>
            <person name="Masuda Y."/>
            <person name="Ushijima N."/>
            <person name="Hayakawa C."/>
            <person name="Shiratori Y."/>
            <person name="Senoo K."/>
        </authorList>
    </citation>
    <scope>NUCLEOTIDE SEQUENCE [LARGE SCALE GENOMIC DNA]</scope>
    <source>
        <strain evidence="19">Red232</strain>
    </source>
</reference>
<evidence type="ECO:0000256" key="8">
    <source>
        <dbReference type="ARBA" id="ARBA00023047"/>
    </source>
</evidence>
<evidence type="ECO:0000256" key="4">
    <source>
        <dbReference type="ARBA" id="ARBA00022452"/>
    </source>
</evidence>
<feature type="chain" id="PRO_5045468604" evidence="15">
    <location>
        <begin position="21"/>
        <end position="197"/>
    </location>
</feature>
<dbReference type="Proteomes" id="UP001162891">
    <property type="component" value="Chromosome"/>
</dbReference>
<gene>
    <name evidence="18" type="ORF">AMOR_15280</name>
</gene>
<sequence>MLPRLLLVASVLAATACGHARSTSLPAPVAAAPAVASTLGAGDVLEVRVFQEPELSGVYQVGPQGDVMFPLCKQVVVDGLTANGAAEKLRACLANGFLRDPQVSVLVKEYNSKKVFVFGEVQKPGTFPYQDGMSIVQAVTIAGGFTKTAAQNSTSVTRRVNGTESKVKVNVQDIALGKAPNFTLEPGDIVYVPESLF</sequence>
<evidence type="ECO:0000256" key="10">
    <source>
        <dbReference type="ARBA" id="ARBA00023114"/>
    </source>
</evidence>
<dbReference type="InterPro" id="IPR049712">
    <property type="entry name" value="Poly_export"/>
</dbReference>
<evidence type="ECO:0000313" key="19">
    <source>
        <dbReference type="Proteomes" id="UP001162891"/>
    </source>
</evidence>
<dbReference type="Gene3D" id="3.30.1950.10">
    <property type="entry name" value="wza like domain"/>
    <property type="match status" value="1"/>
</dbReference>
<evidence type="ECO:0000256" key="7">
    <source>
        <dbReference type="ARBA" id="ARBA00022729"/>
    </source>
</evidence>
<protein>
    <submittedName>
        <fullName evidence="18">Sugar ABC transporter substrate-binding protein</fullName>
    </submittedName>
</protein>
<keyword evidence="11" id="KW-0472">Membrane</keyword>
<dbReference type="PANTHER" id="PTHR33619">
    <property type="entry name" value="POLYSACCHARIDE EXPORT PROTEIN GFCE-RELATED"/>
    <property type="match status" value="1"/>
</dbReference>
<dbReference type="Pfam" id="PF02563">
    <property type="entry name" value="Poly_export"/>
    <property type="match status" value="1"/>
</dbReference>
<name>A0ABM7WSU1_9BACT</name>
<dbReference type="RefSeq" id="WP_248360226.1">
    <property type="nucleotide sequence ID" value="NZ_AP025591.1"/>
</dbReference>
<evidence type="ECO:0000256" key="3">
    <source>
        <dbReference type="ARBA" id="ARBA00022448"/>
    </source>
</evidence>
<evidence type="ECO:0000256" key="5">
    <source>
        <dbReference type="ARBA" id="ARBA00022597"/>
    </source>
</evidence>
<evidence type="ECO:0000256" key="2">
    <source>
        <dbReference type="ARBA" id="ARBA00009450"/>
    </source>
</evidence>
<evidence type="ECO:0000256" key="6">
    <source>
        <dbReference type="ARBA" id="ARBA00022692"/>
    </source>
</evidence>
<dbReference type="Gene3D" id="3.10.560.10">
    <property type="entry name" value="Outer membrane lipoprotein wza domain like"/>
    <property type="match status" value="1"/>
</dbReference>
<evidence type="ECO:0000256" key="13">
    <source>
        <dbReference type="ARBA" id="ARBA00023237"/>
    </source>
</evidence>
<feature type="domain" description="Polysaccharide export protein N-terminal" evidence="16">
    <location>
        <begin position="36"/>
        <end position="107"/>
    </location>
</feature>
<evidence type="ECO:0000259" key="17">
    <source>
        <dbReference type="Pfam" id="PF22461"/>
    </source>
</evidence>
<dbReference type="InterPro" id="IPR054765">
    <property type="entry name" value="SLBB_dom"/>
</dbReference>
<evidence type="ECO:0000256" key="14">
    <source>
        <dbReference type="ARBA" id="ARBA00023288"/>
    </source>
</evidence>
<keyword evidence="13" id="KW-0998">Cell outer membrane</keyword>
<dbReference type="EMBL" id="AP025591">
    <property type="protein sequence ID" value="BDG02532.1"/>
    <property type="molecule type" value="Genomic_DNA"/>
</dbReference>
<keyword evidence="7 15" id="KW-0732">Signal</keyword>
<evidence type="ECO:0000256" key="1">
    <source>
        <dbReference type="ARBA" id="ARBA00004571"/>
    </source>
</evidence>
<feature type="domain" description="SLBB" evidence="17">
    <location>
        <begin position="113"/>
        <end position="192"/>
    </location>
</feature>
<dbReference type="PROSITE" id="PS51257">
    <property type="entry name" value="PROKAR_LIPOPROTEIN"/>
    <property type="match status" value="1"/>
</dbReference>
<proteinExistence type="inferred from homology"/>
<evidence type="ECO:0000313" key="18">
    <source>
        <dbReference type="EMBL" id="BDG02532.1"/>
    </source>
</evidence>
<keyword evidence="6" id="KW-0812">Transmembrane</keyword>
<keyword evidence="19" id="KW-1185">Reference proteome</keyword>